<dbReference type="PANTHER" id="PTHR12151">
    <property type="entry name" value="ELECTRON TRANSPORT PROTIN SCO1/SENC FAMILY MEMBER"/>
    <property type="match status" value="1"/>
</dbReference>
<organism evidence="5 6">
    <name type="scientific">Undibacterium cyanobacteriorum</name>
    <dbReference type="NCBI Taxonomy" id="3073561"/>
    <lineage>
        <taxon>Bacteria</taxon>
        <taxon>Pseudomonadati</taxon>
        <taxon>Pseudomonadota</taxon>
        <taxon>Betaproteobacteria</taxon>
        <taxon>Burkholderiales</taxon>
        <taxon>Oxalobacteraceae</taxon>
        <taxon>Undibacterium</taxon>
    </lineage>
</organism>
<accession>A0ABY9RL09</accession>
<protein>
    <submittedName>
        <fullName evidence="5">SCO family protein</fullName>
    </submittedName>
</protein>
<keyword evidence="2" id="KW-0186">Copper</keyword>
<feature type="chain" id="PRO_5046881331" evidence="3">
    <location>
        <begin position="30"/>
        <end position="204"/>
    </location>
</feature>
<proteinExistence type="inferred from homology"/>
<dbReference type="Proteomes" id="UP001181355">
    <property type="component" value="Chromosome"/>
</dbReference>
<dbReference type="CDD" id="cd02968">
    <property type="entry name" value="SCO"/>
    <property type="match status" value="1"/>
</dbReference>
<name>A0ABY9RL09_9BURK</name>
<evidence type="ECO:0000313" key="5">
    <source>
        <dbReference type="EMBL" id="WMW81906.1"/>
    </source>
</evidence>
<evidence type="ECO:0000256" key="2">
    <source>
        <dbReference type="ARBA" id="ARBA00023008"/>
    </source>
</evidence>
<dbReference type="InterPro" id="IPR003782">
    <property type="entry name" value="SCO1/SenC"/>
</dbReference>
<reference evidence="5" key="1">
    <citation type="submission" date="2023-09" db="EMBL/GenBank/DDBJ databases">
        <title>Undibacterium sp. 20NA77.5 isolated from freshwater.</title>
        <authorList>
            <person name="Le V."/>
            <person name="Ko S.-R."/>
            <person name="Ahn C.-Y."/>
            <person name="Oh H.-M."/>
        </authorList>
    </citation>
    <scope>NUCLEOTIDE SEQUENCE</scope>
    <source>
        <strain evidence="5">20NA77.5</strain>
    </source>
</reference>
<dbReference type="Pfam" id="PF02630">
    <property type="entry name" value="SCO1-SenC"/>
    <property type="match status" value="1"/>
</dbReference>
<evidence type="ECO:0000313" key="6">
    <source>
        <dbReference type="Proteomes" id="UP001181355"/>
    </source>
</evidence>
<evidence type="ECO:0000256" key="3">
    <source>
        <dbReference type="SAM" id="SignalP"/>
    </source>
</evidence>
<dbReference type="PANTHER" id="PTHR12151:SF25">
    <property type="entry name" value="LINALOOL DEHYDRATASE_ISOMERASE DOMAIN-CONTAINING PROTEIN"/>
    <property type="match status" value="1"/>
</dbReference>
<dbReference type="InterPro" id="IPR036249">
    <property type="entry name" value="Thioredoxin-like_sf"/>
</dbReference>
<evidence type="ECO:0000256" key="1">
    <source>
        <dbReference type="ARBA" id="ARBA00010996"/>
    </source>
</evidence>
<gene>
    <name evidence="5" type="ORF">RF679_06375</name>
</gene>
<dbReference type="Gene3D" id="3.40.30.10">
    <property type="entry name" value="Glutaredoxin"/>
    <property type="match status" value="1"/>
</dbReference>
<dbReference type="InterPro" id="IPR013766">
    <property type="entry name" value="Thioredoxin_domain"/>
</dbReference>
<comment type="similarity">
    <text evidence="1">Belongs to the SCO1/2 family.</text>
</comment>
<dbReference type="RefSeq" id="WP_309483383.1">
    <property type="nucleotide sequence ID" value="NZ_CP133720.1"/>
</dbReference>
<keyword evidence="6" id="KW-1185">Reference proteome</keyword>
<dbReference type="SUPFAM" id="SSF52833">
    <property type="entry name" value="Thioredoxin-like"/>
    <property type="match status" value="1"/>
</dbReference>
<dbReference type="PROSITE" id="PS51352">
    <property type="entry name" value="THIOREDOXIN_2"/>
    <property type="match status" value="1"/>
</dbReference>
<dbReference type="EMBL" id="CP133720">
    <property type="protein sequence ID" value="WMW81906.1"/>
    <property type="molecule type" value="Genomic_DNA"/>
</dbReference>
<feature type="signal peptide" evidence="3">
    <location>
        <begin position="1"/>
        <end position="29"/>
    </location>
</feature>
<sequence length="204" mass="23122">MKYVLRHFNSIKCLLSAVLLCLTMPGITGCDKLPPSYNAIDITGADAYRDFQLRDPQGKTRSLQDFRGKYVLVFFGFTQCPAICPTALARAAAMKQQMGKDGERLQVIFISIDPERDTPELMAEYTKAFDPSFIGLRGNEQETKQVADEFKVFYAKVKTGSDYTMDHSTLSYLFDPNGKIRLAMRHEHTAEQYVADIKTLMNHQ</sequence>
<feature type="domain" description="Thioredoxin" evidence="4">
    <location>
        <begin position="42"/>
        <end position="202"/>
    </location>
</feature>
<keyword evidence="3" id="KW-0732">Signal</keyword>
<evidence type="ECO:0000259" key="4">
    <source>
        <dbReference type="PROSITE" id="PS51352"/>
    </source>
</evidence>
<dbReference type="PROSITE" id="PS51257">
    <property type="entry name" value="PROKAR_LIPOPROTEIN"/>
    <property type="match status" value="1"/>
</dbReference>